<dbReference type="NCBIfam" id="TIGR03527">
    <property type="entry name" value="selenium_YedF"/>
    <property type="match status" value="1"/>
</dbReference>
<evidence type="ECO:0000313" key="3">
    <source>
        <dbReference type="Proteomes" id="UP000005096"/>
    </source>
</evidence>
<dbReference type="eggNOG" id="COG0425">
    <property type="taxonomic scope" value="Bacteria"/>
</dbReference>
<sequence length="198" mass="20322">MMQIDATGKPCPQPVMLAKAAVDGGAASLEVTVDNPVSASNVTRFLESQGYSVTPGGEVPRLVLKAEKTGEAGPAPALTCPSSPATGDYGVLLLSRTLGSESPELGDALMKAFLGTLAQRTPLPSVLALMNGAVFLALKDSSAHETLGEMAAKGVRVLVCGTCTKHFDVTDRVAVGTISNMFEITEAVYGTAKPVVMG</sequence>
<reference evidence="2 3" key="1">
    <citation type="journal article" date="2010" name="Stand. Genomic Sci.">
        <title>Non-contiguous finished genome sequence of Aminomonas paucivorans type strain (GLU-3).</title>
        <authorList>
            <person name="Pitluck S."/>
            <person name="Yasawong M."/>
            <person name="Held B."/>
            <person name="Lapidus A."/>
            <person name="Nolan M."/>
            <person name="Copeland A."/>
            <person name="Lucas S."/>
            <person name="Del Rio T.G."/>
            <person name="Tice H."/>
            <person name="Cheng J.F."/>
            <person name="Chertkov O."/>
            <person name="Goodwin L."/>
            <person name="Tapia R."/>
            <person name="Han C."/>
            <person name="Liolios K."/>
            <person name="Ivanova N."/>
            <person name="Mavromatis K."/>
            <person name="Ovchinnikova G."/>
            <person name="Pati A."/>
            <person name="Chen A."/>
            <person name="Palaniappan K."/>
            <person name="Land M."/>
            <person name="Hauser L."/>
            <person name="Chang Y.J."/>
            <person name="Jeffries C.D."/>
            <person name="Pukall R."/>
            <person name="Spring S."/>
            <person name="Rohde M."/>
            <person name="Sikorski J."/>
            <person name="Goker M."/>
            <person name="Woyke T."/>
            <person name="Bristow J."/>
            <person name="Eisen J.A."/>
            <person name="Markowitz V."/>
            <person name="Hugenholtz P."/>
            <person name="Kyrpides N.C."/>
            <person name="Klenk H.P."/>
        </authorList>
    </citation>
    <scope>NUCLEOTIDE SEQUENCE [LARGE SCALE GENOMIC DNA]</scope>
    <source>
        <strain evidence="2 3">DSM 12260</strain>
    </source>
</reference>
<dbReference type="InterPro" id="IPR019870">
    <property type="entry name" value="Se_metab_YedF"/>
</dbReference>
<dbReference type="OrthoDB" id="9801500at2"/>
<dbReference type="Proteomes" id="UP000005096">
    <property type="component" value="Chromosome"/>
</dbReference>
<dbReference type="EMBL" id="CM001022">
    <property type="protein sequence ID" value="EFQ22773.1"/>
    <property type="molecule type" value="Genomic_DNA"/>
</dbReference>
<dbReference type="HOGENOM" id="CLU_097491_0_0_0"/>
<dbReference type="RefSeq" id="WP_006299920.1">
    <property type="nucleotide sequence ID" value="NZ_CM001022.1"/>
</dbReference>
<evidence type="ECO:0000259" key="1">
    <source>
        <dbReference type="Pfam" id="PF01206"/>
    </source>
</evidence>
<dbReference type="InterPro" id="IPR036868">
    <property type="entry name" value="TusA-like_sf"/>
</dbReference>
<name>E3CYP2_9BACT</name>
<dbReference type="Gene3D" id="3.30.110.40">
    <property type="entry name" value="TusA-like domain"/>
    <property type="match status" value="1"/>
</dbReference>
<feature type="domain" description="UPF0033" evidence="1">
    <location>
        <begin position="3"/>
        <end position="54"/>
    </location>
</feature>
<dbReference type="PaxDb" id="584708-Apau_0338"/>
<gene>
    <name evidence="2" type="ORF">Apau_0338</name>
</gene>
<dbReference type="SUPFAM" id="SSF75169">
    <property type="entry name" value="DsrEFH-like"/>
    <property type="match status" value="1"/>
</dbReference>
<protein>
    <submittedName>
        <fullName evidence="2">Selenium metabolism protein YedF</fullName>
    </submittedName>
</protein>
<evidence type="ECO:0000313" key="2">
    <source>
        <dbReference type="EMBL" id="EFQ22773.1"/>
    </source>
</evidence>
<dbReference type="AlphaFoldDB" id="E3CYP2"/>
<keyword evidence="3" id="KW-1185">Reference proteome</keyword>
<dbReference type="STRING" id="584708.Apau_0338"/>
<dbReference type="InterPro" id="IPR001455">
    <property type="entry name" value="TusA-like"/>
</dbReference>
<organism evidence="2 3">
    <name type="scientific">Aminomonas paucivorans DSM 12260</name>
    <dbReference type="NCBI Taxonomy" id="584708"/>
    <lineage>
        <taxon>Bacteria</taxon>
        <taxon>Thermotogati</taxon>
        <taxon>Synergistota</taxon>
        <taxon>Synergistia</taxon>
        <taxon>Synergistales</taxon>
        <taxon>Synergistaceae</taxon>
        <taxon>Aminomonas</taxon>
    </lineage>
</organism>
<dbReference type="Pfam" id="PF01206">
    <property type="entry name" value="TusA"/>
    <property type="match status" value="1"/>
</dbReference>
<accession>E3CYP2</accession>
<dbReference type="InterPro" id="IPR027396">
    <property type="entry name" value="DsrEFH-like"/>
</dbReference>
<dbReference type="SUPFAM" id="SSF64307">
    <property type="entry name" value="SirA-like"/>
    <property type="match status" value="1"/>
</dbReference>
<proteinExistence type="predicted"/>